<evidence type="ECO:0000256" key="6">
    <source>
        <dbReference type="SAM" id="MobiDB-lite"/>
    </source>
</evidence>
<evidence type="ECO:0000313" key="9">
    <source>
        <dbReference type="WBParaSite" id="PSAMB.scaffold1347size32694.g12485.t1"/>
    </source>
</evidence>
<name>A0A914UXL6_9BILA</name>
<proteinExistence type="inferred from homology"/>
<sequence>MHANNRIDQAARTATLLPHNSFNATYNNSVLLLLLLLAGGVIGDVRASLSHPPTASTTTITTTTNISTATTSINRAAASHSPRSPGAWPTHPFSADDRWAQIAIYRDDGRPTSTGGTARVVDGRDSYARRTPRVRGGGALQLTKGGIHQSPARQIVIETTTVDSLSSSSSSSSSADAAVWPADLYLAQRVMAMVSSHSQYLCPEFNAPLSASTDAGKSPLALLAKTCETIGLPDPPPKGKALINEKCKTDGDVKKESSPKSNKTSSGKDGAKSPRTDRPGSSTGSTSAVDENGNKSKPTESVEPSTSVASSSTSSSSSSSSSTTALTMPPTFPSMLTSPGRCMPGLPGMYPPLGFPPMGFPPTSSSFQHHMAAAFGSGYPSMPFGGSFGGAQFGQRCVDPMCKGCPSNMFGMGGRSTCVTPGCTQCSMHHPQADLASLWMTYQQSMMAAGHSMPPPPTGSSSLQSLMGVSGSGKHMCNWVEGPSGICAKTFASPEELMAHMRTHATADQGKASHANPLLSMTGRISPRSSYLNALRFHPYSKFPVTSLPSSMPLAPHLPFPSPLSPASAVNSYQAALSALYGQQRLMGSMPHQ</sequence>
<dbReference type="Proteomes" id="UP000887566">
    <property type="component" value="Unplaced"/>
</dbReference>
<feature type="compositionally biased region" description="Polar residues" evidence="6">
    <location>
        <begin position="279"/>
        <end position="289"/>
    </location>
</feature>
<keyword evidence="3 5" id="KW-0863">Zinc-finger</keyword>
<dbReference type="PANTHER" id="PTHR12522">
    <property type="entry name" value="ZINC-FINGER PROTEIN NOLZ1-RELATED"/>
    <property type="match status" value="1"/>
</dbReference>
<protein>
    <submittedName>
        <fullName evidence="9">C2H2-type domain-containing protein</fullName>
    </submittedName>
</protein>
<feature type="compositionally biased region" description="Basic and acidic residues" evidence="6">
    <location>
        <begin position="249"/>
        <end position="258"/>
    </location>
</feature>
<accession>A0A914UXL6</accession>
<keyword evidence="4" id="KW-0862">Zinc</keyword>
<keyword evidence="2" id="KW-0479">Metal-binding</keyword>
<evidence type="ECO:0000256" key="4">
    <source>
        <dbReference type="ARBA" id="ARBA00022833"/>
    </source>
</evidence>
<evidence type="ECO:0000256" key="3">
    <source>
        <dbReference type="ARBA" id="ARBA00022771"/>
    </source>
</evidence>
<keyword evidence="8" id="KW-1185">Reference proteome</keyword>
<evidence type="ECO:0000256" key="2">
    <source>
        <dbReference type="ARBA" id="ARBA00022723"/>
    </source>
</evidence>
<dbReference type="GO" id="GO:0005634">
    <property type="term" value="C:nucleus"/>
    <property type="evidence" value="ECO:0007669"/>
    <property type="project" value="TreeGrafter"/>
</dbReference>
<feature type="domain" description="C2H2-type" evidence="7">
    <location>
        <begin position="475"/>
        <end position="509"/>
    </location>
</feature>
<evidence type="ECO:0000259" key="7">
    <source>
        <dbReference type="PROSITE" id="PS50157"/>
    </source>
</evidence>
<dbReference type="InterPro" id="IPR013087">
    <property type="entry name" value="Znf_C2H2_type"/>
</dbReference>
<dbReference type="GO" id="GO:0008270">
    <property type="term" value="F:zinc ion binding"/>
    <property type="evidence" value="ECO:0007669"/>
    <property type="project" value="UniProtKB-KW"/>
</dbReference>
<organism evidence="8 9">
    <name type="scientific">Plectus sambesii</name>
    <dbReference type="NCBI Taxonomy" id="2011161"/>
    <lineage>
        <taxon>Eukaryota</taxon>
        <taxon>Metazoa</taxon>
        <taxon>Ecdysozoa</taxon>
        <taxon>Nematoda</taxon>
        <taxon>Chromadorea</taxon>
        <taxon>Plectida</taxon>
        <taxon>Plectina</taxon>
        <taxon>Plectoidea</taxon>
        <taxon>Plectidae</taxon>
        <taxon>Plectus</taxon>
    </lineage>
</organism>
<feature type="compositionally biased region" description="Basic and acidic residues" evidence="6">
    <location>
        <begin position="269"/>
        <end position="278"/>
    </location>
</feature>
<dbReference type="PANTHER" id="PTHR12522:SF4">
    <property type="entry name" value="ZINC FINGER PROTEIN ELBOW"/>
    <property type="match status" value="1"/>
</dbReference>
<evidence type="ECO:0000256" key="5">
    <source>
        <dbReference type="PROSITE-ProRule" id="PRU00042"/>
    </source>
</evidence>
<dbReference type="GO" id="GO:0045892">
    <property type="term" value="P:negative regulation of DNA-templated transcription"/>
    <property type="evidence" value="ECO:0007669"/>
    <property type="project" value="TreeGrafter"/>
</dbReference>
<dbReference type="PROSITE" id="PS50157">
    <property type="entry name" value="ZINC_FINGER_C2H2_2"/>
    <property type="match status" value="1"/>
</dbReference>
<comment type="similarity">
    <text evidence="1">Belongs to the Elbow/Noc family.</text>
</comment>
<feature type="compositionally biased region" description="Low complexity" evidence="6">
    <location>
        <begin position="301"/>
        <end position="325"/>
    </location>
</feature>
<feature type="region of interest" description="Disordered" evidence="6">
    <location>
        <begin position="249"/>
        <end position="340"/>
    </location>
</feature>
<evidence type="ECO:0000256" key="1">
    <source>
        <dbReference type="ARBA" id="ARBA00010144"/>
    </source>
</evidence>
<dbReference type="WBParaSite" id="PSAMB.scaffold1347size32694.g12485.t1">
    <property type="protein sequence ID" value="PSAMB.scaffold1347size32694.g12485.t1"/>
    <property type="gene ID" value="PSAMB.scaffold1347size32694.g12485"/>
</dbReference>
<dbReference type="InterPro" id="IPR051520">
    <property type="entry name" value="Elbow/Noc_ZnFinger"/>
</dbReference>
<reference evidence="9" key="1">
    <citation type="submission" date="2022-11" db="UniProtKB">
        <authorList>
            <consortium name="WormBaseParasite"/>
        </authorList>
    </citation>
    <scope>IDENTIFICATION</scope>
</reference>
<evidence type="ECO:0000313" key="8">
    <source>
        <dbReference type="Proteomes" id="UP000887566"/>
    </source>
</evidence>
<dbReference type="AlphaFoldDB" id="A0A914UXL6"/>